<name>A0A211ZC07_9PROT</name>
<feature type="signal peptide" evidence="3">
    <location>
        <begin position="1"/>
        <end position="21"/>
    </location>
</feature>
<evidence type="ECO:0000259" key="4">
    <source>
        <dbReference type="Pfam" id="PF05426"/>
    </source>
</evidence>
<evidence type="ECO:0000256" key="1">
    <source>
        <dbReference type="ARBA" id="ARBA00022729"/>
    </source>
</evidence>
<proteinExistence type="predicted"/>
<accession>A0A211ZC07</accession>
<dbReference type="SUPFAM" id="SSF48230">
    <property type="entry name" value="Chondroitin AC/alginate lyase"/>
    <property type="match status" value="1"/>
</dbReference>
<protein>
    <recommendedName>
        <fullName evidence="4">Alginate lyase domain-containing protein</fullName>
    </recommendedName>
</protein>
<dbReference type="GO" id="GO:0016829">
    <property type="term" value="F:lyase activity"/>
    <property type="evidence" value="ECO:0007669"/>
    <property type="project" value="UniProtKB-KW"/>
</dbReference>
<dbReference type="AlphaFoldDB" id="A0A211ZC07"/>
<evidence type="ECO:0000313" key="6">
    <source>
        <dbReference type="Proteomes" id="UP000196655"/>
    </source>
</evidence>
<sequence length="346" mass="37186">MVRLLCLGFGLVLIAAGPAEAALLHSPWDAPPQADGTVPAAAPCPDAPSLPAGLTVRDYYGDRAHSVVDPARRQAYDAAVAPLHDALGRVEAMADRYRRTGDPAAARCAAQWLDRFARDGVLVGDVSGNQSVYVQGWMLGGLAVSWLKLRSDRDAADPDSRRRIKDWLSALADRNLAYYSPDRSTRTDTRNNHRYWAGFAVAAAGIATGRAELLDWGIASYRLGAAQVDEDGMLPLEAARQGRALHYHLFAAAPLVMIAELAAANGIDLYPEANGALGRLVEQALSGLQDPRRFAERAGAPQEDPGRETWAWVVPYLHRVPQARAELPAGADLSRGTLYLGGLPPD</sequence>
<reference evidence="6" key="1">
    <citation type="submission" date="2017-05" db="EMBL/GenBank/DDBJ databases">
        <authorList>
            <person name="Macchi M."/>
            <person name="Festa S."/>
            <person name="Coppotelli B.M."/>
            <person name="Morelli I.S."/>
        </authorList>
    </citation>
    <scope>NUCLEOTIDE SEQUENCE [LARGE SCALE GENOMIC DNA]</scope>
    <source>
        <strain evidence="6">I</strain>
    </source>
</reference>
<dbReference type="EMBL" id="NHON01000092">
    <property type="protein sequence ID" value="OWJ62736.1"/>
    <property type="molecule type" value="Genomic_DNA"/>
</dbReference>
<gene>
    <name evidence="5" type="ORF">BWR60_29925</name>
</gene>
<keyword evidence="2" id="KW-0456">Lyase</keyword>
<evidence type="ECO:0000256" key="3">
    <source>
        <dbReference type="SAM" id="SignalP"/>
    </source>
</evidence>
<feature type="domain" description="Alginate lyase" evidence="4">
    <location>
        <begin position="59"/>
        <end position="294"/>
    </location>
</feature>
<evidence type="ECO:0000313" key="5">
    <source>
        <dbReference type="EMBL" id="OWJ62736.1"/>
    </source>
</evidence>
<organism evidence="5 6">
    <name type="scientific">Inquilinus limosus</name>
    <dbReference type="NCBI Taxonomy" id="171674"/>
    <lineage>
        <taxon>Bacteria</taxon>
        <taxon>Pseudomonadati</taxon>
        <taxon>Pseudomonadota</taxon>
        <taxon>Alphaproteobacteria</taxon>
        <taxon>Rhodospirillales</taxon>
        <taxon>Rhodospirillaceae</taxon>
        <taxon>Inquilinus</taxon>
    </lineage>
</organism>
<dbReference type="Pfam" id="PF05426">
    <property type="entry name" value="Alginate_lyase"/>
    <property type="match status" value="1"/>
</dbReference>
<dbReference type="Proteomes" id="UP000196655">
    <property type="component" value="Unassembled WGS sequence"/>
</dbReference>
<dbReference type="Gene3D" id="1.50.10.100">
    <property type="entry name" value="Chondroitin AC/alginate lyase"/>
    <property type="match status" value="1"/>
</dbReference>
<keyword evidence="1 3" id="KW-0732">Signal</keyword>
<dbReference type="GO" id="GO:0042597">
    <property type="term" value="C:periplasmic space"/>
    <property type="evidence" value="ECO:0007669"/>
    <property type="project" value="InterPro"/>
</dbReference>
<evidence type="ECO:0000256" key="2">
    <source>
        <dbReference type="ARBA" id="ARBA00023239"/>
    </source>
</evidence>
<comment type="caution">
    <text evidence="5">The sequence shown here is derived from an EMBL/GenBank/DDBJ whole genome shotgun (WGS) entry which is preliminary data.</text>
</comment>
<feature type="chain" id="PRO_5013324285" description="Alginate lyase domain-containing protein" evidence="3">
    <location>
        <begin position="22"/>
        <end position="346"/>
    </location>
</feature>
<keyword evidence="6" id="KW-1185">Reference proteome</keyword>
<dbReference type="InterPro" id="IPR008929">
    <property type="entry name" value="Chondroitin_lyas"/>
</dbReference>
<dbReference type="InterPro" id="IPR008397">
    <property type="entry name" value="Alginate_lyase_dom"/>
</dbReference>
<dbReference type="OrthoDB" id="7210452at2"/>
<dbReference type="RefSeq" id="WP_088155920.1">
    <property type="nucleotide sequence ID" value="NZ_NHON01000092.1"/>
</dbReference>